<dbReference type="GO" id="GO:0004803">
    <property type="term" value="F:transposase activity"/>
    <property type="evidence" value="ECO:0007669"/>
    <property type="project" value="InterPro"/>
</dbReference>
<sequence length="153" mass="17666">MAGSFASLHIHIVFSTKERRPILTPRLRDLVFPYIAGIVHAEKGHLVEAGGVDDHVHLLVHLLVQLHQQTSVADCARLIKSNSSKWLRENHDDRWLGWQDGYGAFSVSQSSVSDVRDYIRTQEQHHAKTSFQDEFRALLTRHKIEFNEQYIWA</sequence>
<dbReference type="PANTHER" id="PTHR33360:SF2">
    <property type="entry name" value="TRANSPOSASE FOR INSERTION SEQUENCE ELEMENT IS200"/>
    <property type="match status" value="1"/>
</dbReference>
<name>A0A517S8I1_9PLAN</name>
<dbReference type="KEGG" id="ccos:Pan44_04520"/>
<proteinExistence type="predicted"/>
<dbReference type="Gene3D" id="3.30.70.1290">
    <property type="entry name" value="Transposase IS200-like"/>
    <property type="match status" value="1"/>
</dbReference>
<dbReference type="AlphaFoldDB" id="A0A517S8I1"/>
<reference evidence="2 3" key="1">
    <citation type="submission" date="2019-02" db="EMBL/GenBank/DDBJ databases">
        <title>Deep-cultivation of Planctomycetes and their phenomic and genomic characterization uncovers novel biology.</title>
        <authorList>
            <person name="Wiegand S."/>
            <person name="Jogler M."/>
            <person name="Boedeker C."/>
            <person name="Pinto D."/>
            <person name="Vollmers J."/>
            <person name="Rivas-Marin E."/>
            <person name="Kohn T."/>
            <person name="Peeters S.H."/>
            <person name="Heuer A."/>
            <person name="Rast P."/>
            <person name="Oberbeckmann S."/>
            <person name="Bunk B."/>
            <person name="Jeske O."/>
            <person name="Meyerdierks A."/>
            <person name="Storesund J.E."/>
            <person name="Kallscheuer N."/>
            <person name="Luecker S."/>
            <person name="Lage O.M."/>
            <person name="Pohl T."/>
            <person name="Merkel B.J."/>
            <person name="Hornburger P."/>
            <person name="Mueller R.-W."/>
            <person name="Bruemmer F."/>
            <person name="Labrenz M."/>
            <person name="Spormann A.M."/>
            <person name="Op den Camp H."/>
            <person name="Overmann J."/>
            <person name="Amann R."/>
            <person name="Jetten M.S.M."/>
            <person name="Mascher T."/>
            <person name="Medema M.H."/>
            <person name="Devos D.P."/>
            <person name="Kaster A.-K."/>
            <person name="Ovreas L."/>
            <person name="Rohde M."/>
            <person name="Galperin M.Y."/>
            <person name="Jogler C."/>
        </authorList>
    </citation>
    <scope>NUCLEOTIDE SEQUENCE [LARGE SCALE GENOMIC DNA]</scope>
    <source>
        <strain evidence="2 3">Pan44</strain>
    </source>
</reference>
<evidence type="ECO:0000313" key="2">
    <source>
        <dbReference type="EMBL" id="QDT52441.1"/>
    </source>
</evidence>
<protein>
    <submittedName>
        <fullName evidence="2">Transposase IS200 like protein</fullName>
    </submittedName>
</protein>
<dbReference type="OrthoDB" id="9798161at2"/>
<dbReference type="GO" id="GO:0003677">
    <property type="term" value="F:DNA binding"/>
    <property type="evidence" value="ECO:0007669"/>
    <property type="project" value="InterPro"/>
</dbReference>
<dbReference type="InterPro" id="IPR036515">
    <property type="entry name" value="Transposase_17_sf"/>
</dbReference>
<feature type="domain" description="Transposase IS200-like" evidence="1">
    <location>
        <begin position="5"/>
        <end position="122"/>
    </location>
</feature>
<dbReference type="Pfam" id="PF01797">
    <property type="entry name" value="Y1_Tnp"/>
    <property type="match status" value="1"/>
</dbReference>
<keyword evidence="3" id="KW-1185">Reference proteome</keyword>
<dbReference type="InParanoid" id="A0A517S8I1"/>
<evidence type="ECO:0000259" key="1">
    <source>
        <dbReference type="SMART" id="SM01321"/>
    </source>
</evidence>
<dbReference type="Proteomes" id="UP000315700">
    <property type="component" value="Chromosome"/>
</dbReference>
<dbReference type="RefSeq" id="WP_145026792.1">
    <property type="nucleotide sequence ID" value="NZ_CP036271.1"/>
</dbReference>
<dbReference type="EMBL" id="CP036271">
    <property type="protein sequence ID" value="QDT52441.1"/>
    <property type="molecule type" value="Genomic_DNA"/>
</dbReference>
<dbReference type="GO" id="GO:0006313">
    <property type="term" value="P:DNA transposition"/>
    <property type="evidence" value="ECO:0007669"/>
    <property type="project" value="InterPro"/>
</dbReference>
<evidence type="ECO:0000313" key="3">
    <source>
        <dbReference type="Proteomes" id="UP000315700"/>
    </source>
</evidence>
<dbReference type="NCBIfam" id="NF033573">
    <property type="entry name" value="transpos_IS200"/>
    <property type="match status" value="1"/>
</dbReference>
<dbReference type="SUPFAM" id="SSF143422">
    <property type="entry name" value="Transposase IS200-like"/>
    <property type="match status" value="1"/>
</dbReference>
<organism evidence="2 3">
    <name type="scientific">Caulifigura coniformis</name>
    <dbReference type="NCBI Taxonomy" id="2527983"/>
    <lineage>
        <taxon>Bacteria</taxon>
        <taxon>Pseudomonadati</taxon>
        <taxon>Planctomycetota</taxon>
        <taxon>Planctomycetia</taxon>
        <taxon>Planctomycetales</taxon>
        <taxon>Planctomycetaceae</taxon>
        <taxon>Caulifigura</taxon>
    </lineage>
</organism>
<dbReference type="PANTHER" id="PTHR33360">
    <property type="entry name" value="TRANSPOSASE FOR INSERTION SEQUENCE ELEMENT IS200"/>
    <property type="match status" value="1"/>
</dbReference>
<gene>
    <name evidence="2" type="ORF">Pan44_04520</name>
</gene>
<accession>A0A517S8I1</accession>
<dbReference type="InterPro" id="IPR002686">
    <property type="entry name" value="Transposase_17"/>
</dbReference>
<dbReference type="SMART" id="SM01321">
    <property type="entry name" value="Y1_Tnp"/>
    <property type="match status" value="1"/>
</dbReference>